<evidence type="ECO:0000256" key="8">
    <source>
        <dbReference type="SAM" id="Phobius"/>
    </source>
</evidence>
<name>A0ABS9KEH0_9BACT</name>
<dbReference type="Pfam" id="PF07568">
    <property type="entry name" value="HisKA_2"/>
    <property type="match status" value="1"/>
</dbReference>
<evidence type="ECO:0000256" key="1">
    <source>
        <dbReference type="ARBA" id="ARBA00000085"/>
    </source>
</evidence>
<dbReference type="Proteomes" id="UP001165366">
    <property type="component" value="Unassembled WGS sequence"/>
</dbReference>
<dbReference type="InterPro" id="IPR011495">
    <property type="entry name" value="Sig_transdc_His_kin_sub2_dim/P"/>
</dbReference>
<keyword evidence="7" id="KW-0067">ATP-binding</keyword>
<evidence type="ECO:0000256" key="5">
    <source>
        <dbReference type="ARBA" id="ARBA00022741"/>
    </source>
</evidence>
<evidence type="ECO:0000313" key="11">
    <source>
        <dbReference type="Proteomes" id="UP001165366"/>
    </source>
</evidence>
<keyword evidence="8" id="KW-0472">Membrane</keyword>
<comment type="caution">
    <text evidence="10">The sequence shown here is derived from an EMBL/GenBank/DDBJ whole genome shotgun (WGS) entry which is preliminary data.</text>
</comment>
<keyword evidence="4" id="KW-0808">Transferase</keyword>
<evidence type="ECO:0000259" key="9">
    <source>
        <dbReference type="Pfam" id="PF07568"/>
    </source>
</evidence>
<dbReference type="EMBL" id="JAKLWS010000014">
    <property type="protein sequence ID" value="MCG2589243.1"/>
    <property type="molecule type" value="Genomic_DNA"/>
</dbReference>
<dbReference type="RefSeq" id="WP_237854607.1">
    <property type="nucleotide sequence ID" value="NZ_JAKLWS010000014.1"/>
</dbReference>
<feature type="domain" description="Signal transduction histidine kinase subgroup 2 dimerisation and phosphoacceptor" evidence="9">
    <location>
        <begin position="360"/>
        <end position="430"/>
    </location>
</feature>
<gene>
    <name evidence="10" type="ORF">L6773_11755</name>
</gene>
<evidence type="ECO:0000256" key="3">
    <source>
        <dbReference type="ARBA" id="ARBA00022553"/>
    </source>
</evidence>
<keyword evidence="11" id="KW-1185">Reference proteome</keyword>
<organism evidence="10 11">
    <name type="scientific">Rhodohalobacter sulfatireducens</name>
    <dbReference type="NCBI Taxonomy" id="2911366"/>
    <lineage>
        <taxon>Bacteria</taxon>
        <taxon>Pseudomonadati</taxon>
        <taxon>Balneolota</taxon>
        <taxon>Balneolia</taxon>
        <taxon>Balneolales</taxon>
        <taxon>Balneolaceae</taxon>
        <taxon>Rhodohalobacter</taxon>
    </lineage>
</organism>
<dbReference type="PANTHER" id="PTHR41523">
    <property type="entry name" value="TWO-COMPONENT SYSTEM SENSOR PROTEIN"/>
    <property type="match status" value="1"/>
</dbReference>
<evidence type="ECO:0000256" key="4">
    <source>
        <dbReference type="ARBA" id="ARBA00022679"/>
    </source>
</evidence>
<sequence length="559" mass="63723">MNKVGEGGQSVKKYVAVVSVFIISASLLVVLTTFAINMLTATGDLNRLIVRWSQQNSAQDSLIVTYLESGQESFLISYNNSISSQNHPEKVIDELMKDQPRANIVFPAFDPDEIHPNEINGLIRIFTLFSETDQIKHIKQTWSDVKNLQQQKQEVLDSLLKERENTESAQKGLYRYQSTNQKIHTQTREMILGNAQILLMLKRYSLWFTVLLGILIVLIGVIYTVRGSKQITQTESLLHERDYLALFPELNQYPVINVSGDGKLGFINQSARKLFPSLKAEGLGHPFLEELKVEFRDLSKKWDSTTIKEIKTDGKYYQQVINFISKEKGIHVHSIDITPLKKEQNKLSESLDEKNVLLAEIHHRVKNNMAVISGLLELQEMLGENTEDALAESRSRIQSMAIVHELLYQSDTFSEIDASQYIDKLATHLQVNFQNIREVYRETLMDDDATININLAVPLGLLSNELAYYMINMLSETENHIDIGLAMKTVEDQYCLQIRAVSKGADDHLKENTSNLRFNLIQKLLKQIDGHLKYPESDQFMIQIVFDSTIKKGSNSALL</sequence>
<protein>
    <recommendedName>
        <fullName evidence="2">histidine kinase</fullName>
        <ecNumber evidence="2">2.7.13.3</ecNumber>
    </recommendedName>
</protein>
<keyword evidence="6" id="KW-0418">Kinase</keyword>
<keyword evidence="8" id="KW-0812">Transmembrane</keyword>
<keyword evidence="5" id="KW-0547">Nucleotide-binding</keyword>
<dbReference type="PANTHER" id="PTHR41523:SF8">
    <property type="entry name" value="ETHYLENE RESPONSE SENSOR PROTEIN"/>
    <property type="match status" value="1"/>
</dbReference>
<keyword evidence="8" id="KW-1133">Transmembrane helix</keyword>
<comment type="catalytic activity">
    <reaction evidence="1">
        <text>ATP + protein L-histidine = ADP + protein N-phospho-L-histidine.</text>
        <dbReference type="EC" id="2.7.13.3"/>
    </reaction>
</comment>
<feature type="transmembrane region" description="Helical" evidence="8">
    <location>
        <begin position="14"/>
        <end position="39"/>
    </location>
</feature>
<evidence type="ECO:0000256" key="7">
    <source>
        <dbReference type="ARBA" id="ARBA00022840"/>
    </source>
</evidence>
<feature type="transmembrane region" description="Helical" evidence="8">
    <location>
        <begin position="204"/>
        <end position="225"/>
    </location>
</feature>
<dbReference type="Gene3D" id="3.30.450.20">
    <property type="entry name" value="PAS domain"/>
    <property type="match status" value="1"/>
</dbReference>
<dbReference type="EC" id="2.7.13.3" evidence="2"/>
<reference evidence="10" key="2">
    <citation type="submission" date="2024-05" db="EMBL/GenBank/DDBJ databases">
        <title>Rhodohalobacter halophilus gen. nov., sp. nov., a moderately halophilic member of the family Balneolaceae.</title>
        <authorList>
            <person name="Xia J."/>
        </authorList>
    </citation>
    <scope>NUCLEOTIDE SEQUENCE</scope>
    <source>
        <strain evidence="10">WB101</strain>
    </source>
</reference>
<reference evidence="10" key="1">
    <citation type="submission" date="2022-01" db="EMBL/GenBank/DDBJ databases">
        <authorList>
            <person name="Wang Y."/>
        </authorList>
    </citation>
    <scope>NUCLEOTIDE SEQUENCE</scope>
    <source>
        <strain evidence="10">WB101</strain>
    </source>
</reference>
<keyword evidence="3" id="KW-0597">Phosphoprotein</keyword>
<evidence type="ECO:0000256" key="2">
    <source>
        <dbReference type="ARBA" id="ARBA00012438"/>
    </source>
</evidence>
<proteinExistence type="predicted"/>
<evidence type="ECO:0000313" key="10">
    <source>
        <dbReference type="EMBL" id="MCG2589243.1"/>
    </source>
</evidence>
<evidence type="ECO:0000256" key="6">
    <source>
        <dbReference type="ARBA" id="ARBA00022777"/>
    </source>
</evidence>
<accession>A0ABS9KEH0</accession>